<evidence type="ECO:0000256" key="3">
    <source>
        <dbReference type="ARBA" id="ARBA00023054"/>
    </source>
</evidence>
<evidence type="ECO:0000256" key="1">
    <source>
        <dbReference type="ARBA" id="ARBA00022744"/>
    </source>
</evidence>
<gene>
    <name evidence="6" type="primary">KRT8_0</name>
    <name evidence="6" type="ORF">EYF80_043003</name>
</gene>
<dbReference type="AlphaFoldDB" id="A0A4Z2G2P2"/>
<keyword evidence="3 4" id="KW-0175">Coiled coil</keyword>
<evidence type="ECO:0000256" key="4">
    <source>
        <dbReference type="SAM" id="Coils"/>
    </source>
</evidence>
<dbReference type="Proteomes" id="UP000314294">
    <property type="component" value="Unassembled WGS sequence"/>
</dbReference>
<dbReference type="Pfam" id="PF16208">
    <property type="entry name" value="Keratin_2_head"/>
    <property type="match status" value="1"/>
</dbReference>
<comment type="caution">
    <text evidence="6">The sequence shown here is derived from an EMBL/GenBank/DDBJ whole genome shotgun (WGS) entry which is preliminary data.</text>
</comment>
<dbReference type="SUPFAM" id="SSF64593">
    <property type="entry name" value="Intermediate filament protein, coiled coil region"/>
    <property type="match status" value="1"/>
</dbReference>
<keyword evidence="1" id="KW-0416">Keratin</keyword>
<dbReference type="InterPro" id="IPR039008">
    <property type="entry name" value="IF_rod_dom"/>
</dbReference>
<proteinExistence type="predicted"/>
<keyword evidence="2" id="KW-0403">Intermediate filament</keyword>
<sequence>MGGGGFSYPTGVFGGAYGGGLGALTASMTAIQTNLSLLDPIDITIDPNIQIVRTQERDQIKGLNNRFADLIDKVRSLEVQNKKLETKWGLLQQHTTTQVNIDGMFEAYIGNVRKQLDGLGNEKGQLGGQLGNMQTMVEDFKNK</sequence>
<dbReference type="GO" id="GO:0005615">
    <property type="term" value="C:extracellular space"/>
    <property type="evidence" value="ECO:0007669"/>
    <property type="project" value="TreeGrafter"/>
</dbReference>
<dbReference type="GO" id="GO:0031424">
    <property type="term" value="P:keratinization"/>
    <property type="evidence" value="ECO:0007669"/>
    <property type="project" value="TreeGrafter"/>
</dbReference>
<dbReference type="EMBL" id="SRLO01000773">
    <property type="protein sequence ID" value="TNN46792.1"/>
    <property type="molecule type" value="Genomic_DNA"/>
</dbReference>
<dbReference type="PANTHER" id="PTHR45616:SF21">
    <property type="entry name" value="KERATIN, TYPE II CYTOSKELETAL 7"/>
    <property type="match status" value="1"/>
</dbReference>
<evidence type="ECO:0000256" key="2">
    <source>
        <dbReference type="ARBA" id="ARBA00022754"/>
    </source>
</evidence>
<dbReference type="GO" id="GO:0045109">
    <property type="term" value="P:intermediate filament organization"/>
    <property type="evidence" value="ECO:0007669"/>
    <property type="project" value="TreeGrafter"/>
</dbReference>
<organism evidence="6 7">
    <name type="scientific">Liparis tanakae</name>
    <name type="common">Tanaka's snailfish</name>
    <dbReference type="NCBI Taxonomy" id="230148"/>
    <lineage>
        <taxon>Eukaryota</taxon>
        <taxon>Metazoa</taxon>
        <taxon>Chordata</taxon>
        <taxon>Craniata</taxon>
        <taxon>Vertebrata</taxon>
        <taxon>Euteleostomi</taxon>
        <taxon>Actinopterygii</taxon>
        <taxon>Neopterygii</taxon>
        <taxon>Teleostei</taxon>
        <taxon>Neoteleostei</taxon>
        <taxon>Acanthomorphata</taxon>
        <taxon>Eupercaria</taxon>
        <taxon>Perciformes</taxon>
        <taxon>Cottioidei</taxon>
        <taxon>Cottales</taxon>
        <taxon>Liparidae</taxon>
        <taxon>Liparis</taxon>
    </lineage>
</organism>
<accession>A0A4Z2G2P2</accession>
<dbReference type="PROSITE" id="PS51842">
    <property type="entry name" value="IF_ROD_2"/>
    <property type="match status" value="1"/>
</dbReference>
<evidence type="ECO:0000259" key="5">
    <source>
        <dbReference type="PROSITE" id="PS51842"/>
    </source>
</evidence>
<dbReference type="GO" id="GO:0045095">
    <property type="term" value="C:keratin filament"/>
    <property type="evidence" value="ECO:0007669"/>
    <property type="project" value="InterPro"/>
</dbReference>
<dbReference type="PRINTS" id="PR01276">
    <property type="entry name" value="TYPE2KERATIN"/>
</dbReference>
<dbReference type="InterPro" id="IPR032444">
    <property type="entry name" value="Keratin_2_head"/>
</dbReference>
<feature type="domain" description="IF rod" evidence="5">
    <location>
        <begin position="56"/>
        <end position="143"/>
    </location>
</feature>
<keyword evidence="7" id="KW-1185">Reference proteome</keyword>
<evidence type="ECO:0000313" key="7">
    <source>
        <dbReference type="Proteomes" id="UP000314294"/>
    </source>
</evidence>
<reference evidence="6 7" key="1">
    <citation type="submission" date="2019-03" db="EMBL/GenBank/DDBJ databases">
        <title>First draft genome of Liparis tanakae, snailfish: a comprehensive survey of snailfish specific genes.</title>
        <authorList>
            <person name="Kim W."/>
            <person name="Song I."/>
            <person name="Jeong J.-H."/>
            <person name="Kim D."/>
            <person name="Kim S."/>
            <person name="Ryu S."/>
            <person name="Song J.Y."/>
            <person name="Lee S.K."/>
        </authorList>
    </citation>
    <scope>NUCLEOTIDE SEQUENCE [LARGE SCALE GENOMIC DNA]</scope>
    <source>
        <tissue evidence="6">Muscle</tissue>
    </source>
</reference>
<dbReference type="Pfam" id="PF00038">
    <property type="entry name" value="Filament"/>
    <property type="match status" value="1"/>
</dbReference>
<dbReference type="OrthoDB" id="2441647at2759"/>
<dbReference type="InterPro" id="IPR003054">
    <property type="entry name" value="Keratin_II"/>
</dbReference>
<feature type="coiled-coil region" evidence="4">
    <location>
        <begin position="60"/>
        <end position="87"/>
    </location>
</feature>
<dbReference type="Gene3D" id="1.20.5.1160">
    <property type="entry name" value="Vasodilator-stimulated phosphoprotein"/>
    <property type="match status" value="1"/>
</dbReference>
<dbReference type="PANTHER" id="PTHR45616">
    <property type="entry name" value="GATA-TYPE DOMAIN-CONTAINING PROTEIN"/>
    <property type="match status" value="1"/>
</dbReference>
<protein>
    <submittedName>
        <fullName evidence="6">Keratin, type II cytoskeletal 8</fullName>
    </submittedName>
</protein>
<dbReference type="GO" id="GO:0030280">
    <property type="term" value="F:structural constituent of skin epidermis"/>
    <property type="evidence" value="ECO:0007669"/>
    <property type="project" value="TreeGrafter"/>
</dbReference>
<name>A0A4Z2G2P2_9TELE</name>
<evidence type="ECO:0000313" key="6">
    <source>
        <dbReference type="EMBL" id="TNN46792.1"/>
    </source>
</evidence>